<sequence>MPSESEDFPIIQVGTTPTTSTPSTPNVGSFVSSSLSRRESLSSSESSDETPPRKFRSLREIYESIYASFIAKPTNFEEAIKEEVWCNAMKEEFAAIEKNKTWELVDLPNGKHAIGVKWVLRQKAMLMEAFNGIRQDL</sequence>
<gene>
    <name evidence="2" type="ORF">ACH5RR_026649</name>
</gene>
<evidence type="ECO:0000256" key="1">
    <source>
        <dbReference type="SAM" id="MobiDB-lite"/>
    </source>
</evidence>
<protein>
    <recommendedName>
        <fullName evidence="4">Reverse transcriptase</fullName>
    </recommendedName>
</protein>
<feature type="region of interest" description="Disordered" evidence="1">
    <location>
        <begin position="1"/>
        <end position="53"/>
    </location>
</feature>
<evidence type="ECO:0000313" key="3">
    <source>
        <dbReference type="Proteomes" id="UP001630127"/>
    </source>
</evidence>
<dbReference type="EMBL" id="JBJUIK010000011">
    <property type="protein sequence ID" value="KAL3513932.1"/>
    <property type="molecule type" value="Genomic_DNA"/>
</dbReference>
<evidence type="ECO:0000313" key="2">
    <source>
        <dbReference type="EMBL" id="KAL3513932.1"/>
    </source>
</evidence>
<feature type="compositionally biased region" description="Low complexity" evidence="1">
    <location>
        <begin position="15"/>
        <end position="25"/>
    </location>
</feature>
<dbReference type="Proteomes" id="UP001630127">
    <property type="component" value="Unassembled WGS sequence"/>
</dbReference>
<evidence type="ECO:0008006" key="4">
    <source>
        <dbReference type="Google" id="ProtNLM"/>
    </source>
</evidence>
<proteinExistence type="predicted"/>
<dbReference type="AlphaFoldDB" id="A0ABD2Z745"/>
<reference evidence="2 3" key="1">
    <citation type="submission" date="2024-11" db="EMBL/GenBank/DDBJ databases">
        <title>A near-complete genome assembly of Cinchona calisaya.</title>
        <authorList>
            <person name="Lian D.C."/>
            <person name="Zhao X.W."/>
            <person name="Wei L."/>
        </authorList>
    </citation>
    <scope>NUCLEOTIDE SEQUENCE [LARGE SCALE GENOMIC DNA]</scope>
    <source>
        <tissue evidence="2">Nenye</tissue>
    </source>
</reference>
<organism evidence="2 3">
    <name type="scientific">Cinchona calisaya</name>
    <dbReference type="NCBI Taxonomy" id="153742"/>
    <lineage>
        <taxon>Eukaryota</taxon>
        <taxon>Viridiplantae</taxon>
        <taxon>Streptophyta</taxon>
        <taxon>Embryophyta</taxon>
        <taxon>Tracheophyta</taxon>
        <taxon>Spermatophyta</taxon>
        <taxon>Magnoliopsida</taxon>
        <taxon>eudicotyledons</taxon>
        <taxon>Gunneridae</taxon>
        <taxon>Pentapetalae</taxon>
        <taxon>asterids</taxon>
        <taxon>lamiids</taxon>
        <taxon>Gentianales</taxon>
        <taxon>Rubiaceae</taxon>
        <taxon>Cinchonoideae</taxon>
        <taxon>Cinchoneae</taxon>
        <taxon>Cinchona</taxon>
    </lineage>
</organism>
<accession>A0ABD2Z745</accession>
<keyword evidence="3" id="KW-1185">Reference proteome</keyword>
<name>A0ABD2Z745_9GENT</name>
<comment type="caution">
    <text evidence="2">The sequence shown here is derived from an EMBL/GenBank/DDBJ whole genome shotgun (WGS) entry which is preliminary data.</text>
</comment>